<dbReference type="GO" id="GO:0016810">
    <property type="term" value="F:hydrolase activity, acting on carbon-nitrogen (but not peptide) bonds"/>
    <property type="evidence" value="ECO:0007669"/>
    <property type="project" value="InterPro"/>
</dbReference>
<evidence type="ECO:0000313" key="3">
    <source>
        <dbReference type="Proteomes" id="UP000320772"/>
    </source>
</evidence>
<evidence type="ECO:0000313" key="2">
    <source>
        <dbReference type="EMBL" id="GEB03468.1"/>
    </source>
</evidence>
<dbReference type="Pfam" id="PF07969">
    <property type="entry name" value="Amidohydro_3"/>
    <property type="match status" value="1"/>
</dbReference>
<accession>A0A4Y3M7J7</accession>
<comment type="caution">
    <text evidence="2">The sequence shown here is derived from an EMBL/GenBank/DDBJ whole genome shotgun (WGS) entry which is preliminary data.</text>
</comment>
<feature type="domain" description="Amidohydrolase 3" evidence="1">
    <location>
        <begin position="48"/>
        <end position="532"/>
    </location>
</feature>
<dbReference type="InterPro" id="IPR032466">
    <property type="entry name" value="Metal_Hydrolase"/>
</dbReference>
<reference evidence="2 3" key="1">
    <citation type="submission" date="2019-06" db="EMBL/GenBank/DDBJ databases">
        <title>Whole genome shotgun sequence of Gluconobacter roseus NBRC 3990.</title>
        <authorList>
            <person name="Hosoyama A."/>
            <person name="Uohara A."/>
            <person name="Ohji S."/>
            <person name="Ichikawa N."/>
        </authorList>
    </citation>
    <scope>NUCLEOTIDE SEQUENCE [LARGE SCALE GENOMIC DNA]</scope>
    <source>
        <strain evidence="2 3">NBRC 3990</strain>
    </source>
</reference>
<keyword evidence="3" id="KW-1185">Reference proteome</keyword>
<dbReference type="InterPro" id="IPR033932">
    <property type="entry name" value="YtcJ-like"/>
</dbReference>
<dbReference type="Proteomes" id="UP000320772">
    <property type="component" value="Unassembled WGS sequence"/>
</dbReference>
<gene>
    <name evidence="2" type="ORF">GRO01_10440</name>
</gene>
<proteinExistence type="predicted"/>
<dbReference type="InterPro" id="IPR013108">
    <property type="entry name" value="Amidohydro_3"/>
</dbReference>
<dbReference type="Gene3D" id="3.10.310.70">
    <property type="match status" value="1"/>
</dbReference>
<protein>
    <submittedName>
        <fullName evidence="2">Amidohydrolase</fullName>
    </submittedName>
</protein>
<sequence>MKILYNATVVLPGNVRRKSAILIREGRIAGIGDHHALLDSCAGEVEQVDLGGACVLPGFIDSHLHLLMGAEYLSNIGLRDARTMAEVVRRVEAFAAAHPERDWLLGLEWSYGYPDLPPEGFDRAMLDAVVPDRPVFLRSGMAHAAWANSRALELAGIDASTPDPEGGEIVRRPDGSPSGWLKEEAAKLVSAHVPPMDEQMVREGLERVLGEMARCGITRVESAAYDEGLFPILGDMEALGELTCRIGVMVEMPPPQMSEKRLAEIEGLRRRYHSPMLSLDGVKFFLDGVLESHTACMPQGYADRPDETGTLVWKPEAYKSAVRQVSEAGFQIWTHAIGSGAIQLALDAYAQDPAMTRSLRHRVEHVEIPFAEDIPRFRELGAVACLQPVMVAPSDEWMGMQGVWAQRVRESELERAFPNRALLDAGSVVAFGTDWPIVSLSPLRGISKAVTRRSLAGGAAFVPQQAITVPEALYAYTAAGAFACHREAQEGSIEVGKLADLVVLSSDPADVPPGQIPEISVLMTMLGGRVVYDARPDAESIL</sequence>
<organism evidence="2 3">
    <name type="scientific">Gluconobacter roseus NBRC 3990</name>
    <dbReference type="NCBI Taxonomy" id="1307950"/>
    <lineage>
        <taxon>Bacteria</taxon>
        <taxon>Pseudomonadati</taxon>
        <taxon>Pseudomonadota</taxon>
        <taxon>Alphaproteobacteria</taxon>
        <taxon>Acetobacterales</taxon>
        <taxon>Acetobacteraceae</taxon>
        <taxon>Gluconobacter</taxon>
    </lineage>
</organism>
<dbReference type="InterPro" id="IPR011059">
    <property type="entry name" value="Metal-dep_hydrolase_composite"/>
</dbReference>
<dbReference type="SUPFAM" id="SSF51338">
    <property type="entry name" value="Composite domain of metallo-dependent hydrolases"/>
    <property type="match status" value="1"/>
</dbReference>
<evidence type="ECO:0000259" key="1">
    <source>
        <dbReference type="Pfam" id="PF07969"/>
    </source>
</evidence>
<dbReference type="Gene3D" id="3.20.20.140">
    <property type="entry name" value="Metal-dependent hydrolases"/>
    <property type="match status" value="1"/>
</dbReference>
<dbReference type="Gene3D" id="2.30.40.10">
    <property type="entry name" value="Urease, subunit C, domain 1"/>
    <property type="match status" value="1"/>
</dbReference>
<dbReference type="RefSeq" id="WP_062508182.1">
    <property type="nucleotide sequence ID" value="NZ_BAQZ01000034.1"/>
</dbReference>
<dbReference type="CDD" id="cd01300">
    <property type="entry name" value="YtcJ_like"/>
    <property type="match status" value="1"/>
</dbReference>
<dbReference type="AlphaFoldDB" id="A0A4Y3M7J7"/>
<name>A0A4Y3M7J7_9PROT</name>
<dbReference type="STRING" id="586239.AD943_03835"/>
<dbReference type="SUPFAM" id="SSF51556">
    <property type="entry name" value="Metallo-dependent hydrolases"/>
    <property type="match status" value="1"/>
</dbReference>
<dbReference type="EMBL" id="BJLY01000002">
    <property type="protein sequence ID" value="GEB03468.1"/>
    <property type="molecule type" value="Genomic_DNA"/>
</dbReference>
<dbReference type="PANTHER" id="PTHR22642:SF2">
    <property type="entry name" value="PROTEIN LONG AFTER FAR-RED 3"/>
    <property type="match status" value="1"/>
</dbReference>
<dbReference type="PANTHER" id="PTHR22642">
    <property type="entry name" value="IMIDAZOLONEPROPIONASE"/>
    <property type="match status" value="1"/>
</dbReference>